<dbReference type="Pfam" id="PF18935">
    <property type="entry name" value="DUF5683"/>
    <property type="match status" value="1"/>
</dbReference>
<dbReference type="RefSeq" id="WP_007135712.1">
    <property type="nucleotide sequence ID" value="NZ_CABKPN010000001.1"/>
</dbReference>
<comment type="caution">
    <text evidence="4">The sequence shown here is derived from an EMBL/GenBank/DDBJ whole genome shotgun (WGS) entry which is preliminary data.</text>
</comment>
<keyword evidence="1" id="KW-0472">Membrane</keyword>
<protein>
    <recommendedName>
        <fullName evidence="3">DUF5683 domain-containing protein</fullName>
    </recommendedName>
</protein>
<keyword evidence="1" id="KW-0812">Transmembrane</keyword>
<dbReference type="InterPro" id="IPR043738">
    <property type="entry name" value="DUF5683"/>
</dbReference>
<proteinExistence type="predicted"/>
<dbReference type="Proteomes" id="UP001196873">
    <property type="component" value="Unassembled WGS sequence"/>
</dbReference>
<organism evidence="4 5">
    <name type="scientific">Segatella salivae</name>
    <dbReference type="NCBI Taxonomy" id="228604"/>
    <lineage>
        <taxon>Bacteria</taxon>
        <taxon>Pseudomonadati</taxon>
        <taxon>Bacteroidota</taxon>
        <taxon>Bacteroidia</taxon>
        <taxon>Bacteroidales</taxon>
        <taxon>Prevotellaceae</taxon>
        <taxon>Segatella</taxon>
    </lineage>
</organism>
<dbReference type="EMBL" id="JAHXRF010000017">
    <property type="protein sequence ID" value="MBW4866485.1"/>
    <property type="molecule type" value="Genomic_DNA"/>
</dbReference>
<sequence>MSFPRLIHIIAWAALLVMPQCAKAQHNEPRVLMSDTTHLKANELLTHKDSVNLLADSVAMKKKAKRDWATWRPDPKRALWLGLVLPGAGQIYNRKYWKLPIIYGGIVGCLYAMNWNNQMYHDYAQAYMDIMDNDPTTASYNQFMHLGARITNDNISRYQTLFKSRKDRFRRWRDMSFFVLVGVYALSVIDAYVDASLSEFDISNDLSLRIEPAVVNTNNQRNPLRGGGIGMHCSLTF</sequence>
<reference evidence="4" key="1">
    <citation type="submission" date="2021-07" db="EMBL/GenBank/DDBJ databases">
        <title>Genomic diversity and antimicrobial resistance of Prevotella spp. isolated from chronic lung disease airways.</title>
        <authorList>
            <person name="Webb K.A."/>
            <person name="Olagoke O.S."/>
            <person name="Baird T."/>
            <person name="Neill J."/>
            <person name="Pham A."/>
            <person name="Wells T.J."/>
            <person name="Ramsay K.A."/>
            <person name="Bell S.C."/>
            <person name="Sarovich D.S."/>
            <person name="Price E.P."/>
        </authorList>
    </citation>
    <scope>NUCLEOTIDE SEQUENCE</scope>
    <source>
        <strain evidence="4">SCHI0047.S.3</strain>
    </source>
</reference>
<accession>A0AAW4NP01</accession>
<name>A0AAW4NP01_9BACT</name>
<evidence type="ECO:0000259" key="3">
    <source>
        <dbReference type="Pfam" id="PF18935"/>
    </source>
</evidence>
<feature type="transmembrane region" description="Helical" evidence="1">
    <location>
        <begin position="175"/>
        <end position="193"/>
    </location>
</feature>
<feature type="transmembrane region" description="Helical" evidence="1">
    <location>
        <begin position="96"/>
        <end position="113"/>
    </location>
</feature>
<evidence type="ECO:0000256" key="1">
    <source>
        <dbReference type="SAM" id="Phobius"/>
    </source>
</evidence>
<keyword evidence="1" id="KW-1133">Transmembrane helix</keyword>
<gene>
    <name evidence="4" type="ORF">KZY68_10850</name>
</gene>
<evidence type="ECO:0000313" key="4">
    <source>
        <dbReference type="EMBL" id="MBW4866485.1"/>
    </source>
</evidence>
<feature type="domain" description="DUF5683" evidence="3">
    <location>
        <begin position="72"/>
        <end position="237"/>
    </location>
</feature>
<dbReference type="AlphaFoldDB" id="A0AAW4NP01"/>
<feature type="signal peptide" evidence="2">
    <location>
        <begin position="1"/>
        <end position="24"/>
    </location>
</feature>
<keyword evidence="2" id="KW-0732">Signal</keyword>
<feature type="chain" id="PRO_5043879299" description="DUF5683 domain-containing protein" evidence="2">
    <location>
        <begin position="25"/>
        <end position="237"/>
    </location>
</feature>
<evidence type="ECO:0000313" key="5">
    <source>
        <dbReference type="Proteomes" id="UP001196873"/>
    </source>
</evidence>
<evidence type="ECO:0000256" key="2">
    <source>
        <dbReference type="SAM" id="SignalP"/>
    </source>
</evidence>